<reference evidence="10 11" key="1">
    <citation type="submission" date="2017-12" db="EMBL/GenBank/DDBJ databases">
        <title>FDA dAtabase for Regulatory Grade micrObial Sequences (FDA-ARGOS): Supporting development and validation of Infectious Disease Dx tests.</title>
        <authorList>
            <person name="Hoffmann M."/>
            <person name="Allard M."/>
            <person name="Evans P."/>
            <person name="Brown E."/>
            <person name="Tallon L."/>
            <person name="Sadzewicz L."/>
            <person name="Sengamalay N."/>
            <person name="Ott S."/>
            <person name="Godinez A."/>
            <person name="Nagaraj S."/>
            <person name="Vavikolanu K."/>
            <person name="Aluvathingal J."/>
            <person name="Nadendla S."/>
            <person name="Sichtig H."/>
        </authorList>
    </citation>
    <scope>NUCLEOTIDE SEQUENCE [LARGE SCALE GENOMIC DNA]</scope>
    <source>
        <strain evidence="10 11">FDAARGOS_148</strain>
    </source>
</reference>
<feature type="transmembrane region" description="Helical" evidence="9">
    <location>
        <begin position="6"/>
        <end position="24"/>
    </location>
</feature>
<accession>A0A2K0A5K2</accession>
<evidence type="ECO:0000313" key="11">
    <source>
        <dbReference type="Proteomes" id="UP000053523"/>
    </source>
</evidence>
<evidence type="ECO:0000256" key="1">
    <source>
        <dbReference type="ARBA" id="ARBA00004651"/>
    </source>
</evidence>
<sequence length="228" mass="24896">MTFIQAILMILLTVVMYFSAKKLQQKYDNPFLNPALVGSVGVIIVLLLTHQNYHDYMTGGKWINHLLNATVVCLAYPLYKNRHKIIENLSIIFSSVMVGVILNFVLVFTSLNLLGYDEETIVTILPRSITAAVGIEVSQELGGTDTITVLFIITTGLIGSMMGSMLLKVGNFKTSIARGLTYGNASHAFGTAKALEHDNESGAFSSIGMILTAVISSILIPIMIILFY</sequence>
<proteinExistence type="inferred from homology"/>
<dbReference type="GO" id="GO:0005886">
    <property type="term" value="C:plasma membrane"/>
    <property type="evidence" value="ECO:0007669"/>
    <property type="project" value="UniProtKB-SubCell"/>
</dbReference>
<evidence type="ECO:0000313" key="10">
    <source>
        <dbReference type="EMBL" id="PNN20298.1"/>
    </source>
</evidence>
<comment type="function">
    <text evidence="6">Increases the activity of extracellular murein hydrolases possibly by mediating their export via hole formation. Inhibited by the antiholin-like proteins LrgAB. In an unstressed cell, the LrgAB products probably inhibit the function of the CidAB proteins. When a cell is stressed by the addition of antibiotics or by other factors in the environment, the CidAB proteins possibly oligomerize within the bacterial cell membrane, creating lesions that disrupt the proton motive force, which in turn results in loss of cell viability. These lesions are also hypothesized to regulate the subsequent cell lysis by either allowing the murein hydrolases access to the cell wall substrate and/or regulating their activity by a possible change in the cell wall pH that results from loss of membrane potential.</text>
</comment>
<evidence type="ECO:0000256" key="2">
    <source>
        <dbReference type="ARBA" id="ARBA00022475"/>
    </source>
</evidence>
<evidence type="ECO:0000256" key="9">
    <source>
        <dbReference type="SAM" id="Phobius"/>
    </source>
</evidence>
<comment type="caution">
    <text evidence="10">The sequence shown here is derived from an EMBL/GenBank/DDBJ whole genome shotgun (WGS) entry which is preliminary data.</text>
</comment>
<feature type="transmembrane region" description="Helical" evidence="9">
    <location>
        <begin position="203"/>
        <end position="227"/>
    </location>
</feature>
<feature type="transmembrane region" description="Helical" evidence="9">
    <location>
        <begin position="31"/>
        <end position="50"/>
    </location>
</feature>
<dbReference type="InterPro" id="IPR007300">
    <property type="entry name" value="CidB/LrgB"/>
</dbReference>
<organism evidence="10 11">
    <name type="scientific">Staphylococcus haemolyticus</name>
    <dbReference type="NCBI Taxonomy" id="1283"/>
    <lineage>
        <taxon>Bacteria</taxon>
        <taxon>Bacillati</taxon>
        <taxon>Bacillota</taxon>
        <taxon>Bacilli</taxon>
        <taxon>Bacillales</taxon>
        <taxon>Staphylococcaceae</taxon>
        <taxon>Staphylococcus</taxon>
    </lineage>
</organism>
<name>A0A2K0A5K2_STAHA</name>
<gene>
    <name evidence="10" type="ORF">AL503_005680</name>
</gene>
<dbReference type="PANTHER" id="PTHR30249">
    <property type="entry name" value="PUTATIVE SEROTONIN TRANSPORTER"/>
    <property type="match status" value="1"/>
</dbReference>
<keyword evidence="3 9" id="KW-0812">Transmembrane</keyword>
<dbReference type="AlphaFoldDB" id="A0A2K0A5K2"/>
<dbReference type="Proteomes" id="UP000053523">
    <property type="component" value="Unassembled WGS sequence"/>
</dbReference>
<evidence type="ECO:0000256" key="8">
    <source>
        <dbReference type="ARBA" id="ARBA00039710"/>
    </source>
</evidence>
<evidence type="ECO:0000256" key="7">
    <source>
        <dbReference type="ARBA" id="ARBA00038265"/>
    </source>
</evidence>
<evidence type="ECO:0000256" key="5">
    <source>
        <dbReference type="ARBA" id="ARBA00023136"/>
    </source>
</evidence>
<evidence type="ECO:0000256" key="3">
    <source>
        <dbReference type="ARBA" id="ARBA00022692"/>
    </source>
</evidence>
<dbReference type="Pfam" id="PF04172">
    <property type="entry name" value="LrgB"/>
    <property type="match status" value="1"/>
</dbReference>
<comment type="similarity">
    <text evidence="7">Belongs to the CidB/LrgB family. CidB subfamily.</text>
</comment>
<evidence type="ECO:0000256" key="4">
    <source>
        <dbReference type="ARBA" id="ARBA00022989"/>
    </source>
</evidence>
<keyword evidence="2" id="KW-1003">Cell membrane</keyword>
<keyword evidence="5 9" id="KW-0472">Membrane</keyword>
<keyword evidence="4 9" id="KW-1133">Transmembrane helix</keyword>
<evidence type="ECO:0000256" key="6">
    <source>
        <dbReference type="ARBA" id="ARBA00037291"/>
    </source>
</evidence>
<dbReference type="RefSeq" id="WP_037551575.1">
    <property type="nucleotide sequence ID" value="NZ_CAJCGD010000010.1"/>
</dbReference>
<dbReference type="EMBL" id="LORN02000015">
    <property type="protein sequence ID" value="PNN20298.1"/>
    <property type="molecule type" value="Genomic_DNA"/>
</dbReference>
<dbReference type="PANTHER" id="PTHR30249:SF17">
    <property type="entry name" value="HOLIN-LIKE PROTEIN CIDB"/>
    <property type="match status" value="1"/>
</dbReference>
<protein>
    <recommendedName>
        <fullName evidence="8">Holin-like protein CidB</fullName>
    </recommendedName>
</protein>
<feature type="transmembrane region" description="Helical" evidence="9">
    <location>
        <begin position="147"/>
        <end position="167"/>
    </location>
</feature>
<feature type="transmembrane region" description="Helical" evidence="9">
    <location>
        <begin position="91"/>
        <end position="111"/>
    </location>
</feature>
<comment type="subcellular location">
    <subcellularLocation>
        <location evidence="1">Cell membrane</location>
        <topology evidence="1">Multi-pass membrane protein</topology>
    </subcellularLocation>
</comment>